<organism evidence="1 2">
    <name type="scientific">Romanomermis culicivorax</name>
    <name type="common">Nematode worm</name>
    <dbReference type="NCBI Taxonomy" id="13658"/>
    <lineage>
        <taxon>Eukaryota</taxon>
        <taxon>Metazoa</taxon>
        <taxon>Ecdysozoa</taxon>
        <taxon>Nematoda</taxon>
        <taxon>Enoplea</taxon>
        <taxon>Dorylaimia</taxon>
        <taxon>Mermithida</taxon>
        <taxon>Mermithoidea</taxon>
        <taxon>Mermithidae</taxon>
        <taxon>Romanomermis</taxon>
    </lineage>
</organism>
<protein>
    <submittedName>
        <fullName evidence="2">Uncharacterized protein</fullName>
    </submittedName>
</protein>
<evidence type="ECO:0000313" key="2">
    <source>
        <dbReference type="WBParaSite" id="nRc.2.0.1.t31293-RA"/>
    </source>
</evidence>
<reference evidence="2" key="1">
    <citation type="submission" date="2022-11" db="UniProtKB">
        <authorList>
            <consortium name="WormBaseParasite"/>
        </authorList>
    </citation>
    <scope>IDENTIFICATION</scope>
</reference>
<dbReference type="AlphaFoldDB" id="A0A915K080"/>
<sequence>MSLKYLTIGQLDTGIFQNKPTRFCSAAKCISLRMKKSIMVNFSSTTTFCQYCQRYESIIFGKEPNWLQNQSLVRKLNFRPAKRFACLFLSDRTDSDVGLKYYQASKLSDVCKKNRKTIMMTRRRILDTLRTASCCRNYLDIANIIPTRKENLISDQFKFLKYYRKSHSITNISLEKTPFLRQFDKRRDLCNRQLDNPLLNFKDEMDKQ</sequence>
<accession>A0A915K080</accession>
<dbReference type="WBParaSite" id="nRc.2.0.1.t31293-RA">
    <property type="protein sequence ID" value="nRc.2.0.1.t31293-RA"/>
    <property type="gene ID" value="nRc.2.0.1.g31293"/>
</dbReference>
<evidence type="ECO:0000313" key="1">
    <source>
        <dbReference type="Proteomes" id="UP000887565"/>
    </source>
</evidence>
<keyword evidence="1" id="KW-1185">Reference proteome</keyword>
<name>A0A915K080_ROMCU</name>
<proteinExistence type="predicted"/>
<dbReference type="Proteomes" id="UP000887565">
    <property type="component" value="Unplaced"/>
</dbReference>